<reference evidence="1 2" key="1">
    <citation type="journal article" date="2015" name="Genome Biol. Evol.">
        <title>Comparative Genomics of a Bacterivorous Green Alga Reveals Evolutionary Causalities and Consequences of Phago-Mixotrophic Mode of Nutrition.</title>
        <authorList>
            <person name="Burns J.A."/>
            <person name="Paasch A."/>
            <person name="Narechania A."/>
            <person name="Kim E."/>
        </authorList>
    </citation>
    <scope>NUCLEOTIDE SEQUENCE [LARGE SCALE GENOMIC DNA]</scope>
    <source>
        <strain evidence="1 2">PLY_AMNH</strain>
    </source>
</reference>
<name>A0AAE0KWV0_9CHLO</name>
<dbReference type="InterPro" id="IPR015424">
    <property type="entry name" value="PyrdxlP-dep_Trfase"/>
</dbReference>
<dbReference type="Gene3D" id="3.90.1150.60">
    <property type="entry name" value="Methioning gamme-lyase, C-terminal domain"/>
    <property type="match status" value="1"/>
</dbReference>
<dbReference type="PANTHER" id="PTHR46658">
    <property type="entry name" value="CYS OR MET METABOLISM PYRIDOXAL-PHOSPHATE-DEPENDENT ENZYME"/>
    <property type="match status" value="1"/>
</dbReference>
<protein>
    <submittedName>
        <fullName evidence="1">Uncharacterized protein</fullName>
    </submittedName>
</protein>
<dbReference type="SUPFAM" id="SSF53383">
    <property type="entry name" value="PLP-dependent transferases"/>
    <property type="match status" value="1"/>
</dbReference>
<dbReference type="Proteomes" id="UP001190700">
    <property type="component" value="Unassembled WGS sequence"/>
</dbReference>
<keyword evidence="2" id="KW-1185">Reference proteome</keyword>
<dbReference type="InterPro" id="IPR009651">
    <property type="entry name" value="Met_g_lyase_put"/>
</dbReference>
<dbReference type="InterPro" id="IPR015421">
    <property type="entry name" value="PyrdxlP-dep_Trfase_major"/>
</dbReference>
<proteinExistence type="predicted"/>
<sequence>MICFSPNGSALAQNSRSFDTYFSHSKSGLSKRQLASCTSQTYHPPRKQLFKRSSIDLRYPITYFRYPTMNAYMQPTFVPRAAAAEATPSDQEFHAEIEEALTDLQPQFAEVPLFPPPLASTDPAYSVPTFKTAKINPYHFGGSSGYGRGDPGREALEQVYAEVMGGEDACVRTYFQSGTHTIACALYGLLRPGEELLALAGPPYDTLEEVIGQRGTGSAADGERGSALSDFGIGYRHVELCDDDTLDLEAIATALAPNTRVAIIQRSCGYTVRKAISLSDIEAAVKVVKEHAPQCIVMVDNCYGEFIEDMEPTSVGADLIVGSLIKNPGGTIAPCGGYVVGKAKYVSLAAERLSSPGVGQYAGATPGEWTRLMLQGFFLAPQMVAEARKGGMLVAEVMERRGYPTRPTVGDGVTAVVLGSEQRLLAFCKAIQGNRFAARPAQLHCIRLHAYTFPLKPVNSYVLPIGGATPGYESEVVFADGTFVEGSTAELSADGPLREPYAAFCQLSAYVNDCILWLPHALSSAHTSMIILWLPPRIARTSMVHLVAAAAPARQ</sequence>
<comment type="caution">
    <text evidence="1">The sequence shown here is derived from an EMBL/GenBank/DDBJ whole genome shotgun (WGS) entry which is preliminary data.</text>
</comment>
<evidence type="ECO:0000313" key="2">
    <source>
        <dbReference type="Proteomes" id="UP001190700"/>
    </source>
</evidence>
<dbReference type="Gene3D" id="3.40.640.10">
    <property type="entry name" value="Type I PLP-dependent aspartate aminotransferase-like (Major domain)"/>
    <property type="match status" value="1"/>
</dbReference>
<dbReference type="Pfam" id="PF06838">
    <property type="entry name" value="Met_gamma_lyase"/>
    <property type="match status" value="1"/>
</dbReference>
<evidence type="ECO:0000313" key="1">
    <source>
        <dbReference type="EMBL" id="KAK3263701.1"/>
    </source>
</evidence>
<dbReference type="EMBL" id="LGRX02015132">
    <property type="protein sequence ID" value="KAK3263701.1"/>
    <property type="molecule type" value="Genomic_DNA"/>
</dbReference>
<gene>
    <name evidence="1" type="ORF">CYMTET_27511</name>
</gene>
<organism evidence="1 2">
    <name type="scientific">Cymbomonas tetramitiformis</name>
    <dbReference type="NCBI Taxonomy" id="36881"/>
    <lineage>
        <taxon>Eukaryota</taxon>
        <taxon>Viridiplantae</taxon>
        <taxon>Chlorophyta</taxon>
        <taxon>Pyramimonadophyceae</taxon>
        <taxon>Pyramimonadales</taxon>
        <taxon>Pyramimonadaceae</taxon>
        <taxon>Cymbomonas</taxon>
    </lineage>
</organism>
<dbReference type="AlphaFoldDB" id="A0AAE0KWV0"/>
<accession>A0AAE0KWV0</accession>
<dbReference type="PANTHER" id="PTHR46658:SF1">
    <property type="entry name" value="CYS OR MET METABOLISM PYRIDOXAL-PHOSPHATE-DEPENDENT ENZYME"/>
    <property type="match status" value="1"/>
</dbReference>